<proteinExistence type="predicted"/>
<dbReference type="Pfam" id="PF11741">
    <property type="entry name" value="AMIN"/>
    <property type="match status" value="1"/>
</dbReference>
<dbReference type="PANTHER" id="PTHR30404:SF0">
    <property type="entry name" value="N-ACETYLMURAMOYL-L-ALANINE AMIDASE AMIC"/>
    <property type="match status" value="1"/>
</dbReference>
<evidence type="ECO:0000259" key="2">
    <source>
        <dbReference type="PROSITE" id="PS51782"/>
    </source>
</evidence>
<name>A0A5B8R9K9_9ZZZZ</name>
<dbReference type="EC" id="3.5.1.28" evidence="3"/>
<dbReference type="AlphaFoldDB" id="A0A5B8R9K9"/>
<dbReference type="Gene3D" id="3.10.350.10">
    <property type="entry name" value="LysM domain"/>
    <property type="match status" value="1"/>
</dbReference>
<dbReference type="SUPFAM" id="SSF53187">
    <property type="entry name" value="Zn-dependent exopeptidases"/>
    <property type="match status" value="1"/>
</dbReference>
<keyword evidence="1 3" id="KW-0378">Hydrolase</keyword>
<dbReference type="InterPro" id="IPR018392">
    <property type="entry name" value="LysM"/>
</dbReference>
<dbReference type="SUPFAM" id="SSF54106">
    <property type="entry name" value="LysM domain"/>
    <property type="match status" value="1"/>
</dbReference>
<dbReference type="Pfam" id="PF01520">
    <property type="entry name" value="Amidase_3"/>
    <property type="match status" value="1"/>
</dbReference>
<dbReference type="CDD" id="cd00118">
    <property type="entry name" value="LysM"/>
    <property type="match status" value="1"/>
</dbReference>
<dbReference type="InterPro" id="IPR036779">
    <property type="entry name" value="LysM_dom_sf"/>
</dbReference>
<dbReference type="CDD" id="cd02696">
    <property type="entry name" value="MurNAc-LAA"/>
    <property type="match status" value="1"/>
</dbReference>
<sequence length="430" mass="46540">MRLVLALVLSLIVGVAHAARTQVTDVRTWSGPEHTRVVLDLSGASDYKMFTLDNPRRVVVDLPEAGIANTAVRSDEVTGVLKDIRTGVRHGRDLRVVLDLDGAAKAKAFTVSPNDTYGHRLVVDLESPSKQAANRKAEREVRRQSERQGDLVIAIDAGHGGEDPGATGAHGTHEKDVVLKVARKLAAILEKTPGFRPVLTRKGDYYIGLRERTRKARAVGADMFVSIHADAVRQRSVRGGSVYILSRRGASGEVARMLARNENAADRIGGVSLDDKDDMVASVLLDLSRAATIEASTGLANTLIGEMDNVGRMHSRDVGKAAFVVLKSLDMPSVLVELAFISNPQEERLLRSASHQQELASALAEGITQYANAHRPRLRMAGSKSQEYVVKRGDTLSEIASNHGVSVSRLRRANEINGDTIVAGTRLRIP</sequence>
<dbReference type="SMART" id="SM00257">
    <property type="entry name" value="LysM"/>
    <property type="match status" value="1"/>
</dbReference>
<dbReference type="InterPro" id="IPR050695">
    <property type="entry name" value="N-acetylmuramoyl_amidase_3"/>
</dbReference>
<dbReference type="PROSITE" id="PS51782">
    <property type="entry name" value="LYSM"/>
    <property type="match status" value="1"/>
</dbReference>
<reference evidence="3" key="1">
    <citation type="submission" date="2019-06" db="EMBL/GenBank/DDBJ databases">
        <authorList>
            <person name="Murdoch R.W."/>
            <person name="Fathepure B."/>
        </authorList>
    </citation>
    <scope>NUCLEOTIDE SEQUENCE</scope>
</reference>
<feature type="domain" description="LysM" evidence="2">
    <location>
        <begin position="386"/>
        <end position="429"/>
    </location>
</feature>
<dbReference type="InterPro" id="IPR021731">
    <property type="entry name" value="AMIN_dom"/>
</dbReference>
<evidence type="ECO:0000313" key="3">
    <source>
        <dbReference type="EMBL" id="QEA05430.1"/>
    </source>
</evidence>
<protein>
    <submittedName>
        <fullName evidence="3">N-acetylmuramoyl-L-alanine amidase AmiC</fullName>
        <ecNumber evidence="3">3.5.1.28</ecNumber>
    </submittedName>
</protein>
<accession>A0A5B8R9K9</accession>
<organism evidence="3">
    <name type="scientific">uncultured organism</name>
    <dbReference type="NCBI Taxonomy" id="155900"/>
    <lineage>
        <taxon>unclassified sequences</taxon>
        <taxon>environmental samples</taxon>
    </lineage>
</organism>
<dbReference type="InterPro" id="IPR002508">
    <property type="entry name" value="MurNAc-LAA_cat"/>
</dbReference>
<dbReference type="Gene3D" id="3.40.630.40">
    <property type="entry name" value="Zn-dependent exopeptidases"/>
    <property type="match status" value="1"/>
</dbReference>
<gene>
    <name evidence="3" type="primary">amiC_4</name>
    <name evidence="3" type="ORF">KBTEX_01752</name>
</gene>
<dbReference type="Gene3D" id="2.60.40.3500">
    <property type="match status" value="1"/>
</dbReference>
<dbReference type="EMBL" id="MN079101">
    <property type="protein sequence ID" value="QEA05430.1"/>
    <property type="molecule type" value="Genomic_DNA"/>
</dbReference>
<dbReference type="Pfam" id="PF01476">
    <property type="entry name" value="LysM"/>
    <property type="match status" value="1"/>
</dbReference>
<dbReference type="GO" id="GO:0008745">
    <property type="term" value="F:N-acetylmuramoyl-L-alanine amidase activity"/>
    <property type="evidence" value="ECO:0007669"/>
    <property type="project" value="UniProtKB-EC"/>
</dbReference>
<evidence type="ECO:0000256" key="1">
    <source>
        <dbReference type="ARBA" id="ARBA00022801"/>
    </source>
</evidence>
<dbReference type="PANTHER" id="PTHR30404">
    <property type="entry name" value="N-ACETYLMURAMOYL-L-ALANINE AMIDASE"/>
    <property type="match status" value="1"/>
</dbReference>
<dbReference type="GO" id="GO:0009253">
    <property type="term" value="P:peptidoglycan catabolic process"/>
    <property type="evidence" value="ECO:0007669"/>
    <property type="project" value="InterPro"/>
</dbReference>
<dbReference type="SMART" id="SM00646">
    <property type="entry name" value="Ami_3"/>
    <property type="match status" value="1"/>
</dbReference>